<evidence type="ECO:0000313" key="6">
    <source>
        <dbReference type="Proteomes" id="UP000789405"/>
    </source>
</evidence>
<feature type="chain" id="PRO_5040175076" evidence="3">
    <location>
        <begin position="16"/>
        <end position="252"/>
    </location>
</feature>
<sequence>MLTLLLFLFASSVTSQFSPDPRQYQDSVLIGNRLFFFGGYTGKPEYTNETIYLDLSKSFDTSHPPWSKDVDGTAPINAEFGTACLSSIDNSTVYIIGGVAYNETSLEFVKPSLVYTFNSIESKWSILNTSGLTVFDSNTTNVYNDMQAVMRHDLVYLFSGTNTLKPSESNLSTVSTLVTTLNVLNMRTMTWLSFNFSNAPTPREGYTATLLKNGHIAYIGGTEKPISAFMDTNVNMDNIPVFDTDELNWITM</sequence>
<name>A0A9N9P1T0_9GLOM</name>
<dbReference type="AlphaFoldDB" id="A0A9N9P1T0"/>
<dbReference type="EMBL" id="CAJVPY010023048">
    <property type="protein sequence ID" value="CAG8784377.1"/>
    <property type="molecule type" value="Genomic_DNA"/>
</dbReference>
<protein>
    <submittedName>
        <fullName evidence="5">10223_t:CDS:1</fullName>
    </submittedName>
</protein>
<keyword evidence="3" id="KW-0732">Signal</keyword>
<keyword evidence="6" id="KW-1185">Reference proteome</keyword>
<evidence type="ECO:0000313" key="5">
    <source>
        <dbReference type="EMBL" id="CAG8784377.1"/>
    </source>
</evidence>
<dbReference type="InterPro" id="IPR015915">
    <property type="entry name" value="Kelch-typ_b-propeller"/>
</dbReference>
<accession>A0A9N9P1T0</accession>
<evidence type="ECO:0000256" key="2">
    <source>
        <dbReference type="ARBA" id="ARBA00022737"/>
    </source>
</evidence>
<feature type="signal peptide" evidence="3">
    <location>
        <begin position="1"/>
        <end position="15"/>
    </location>
</feature>
<dbReference type="PANTHER" id="PTHR46228:SF2">
    <property type="entry name" value="KELCH REPEAT PROTEIN (AFU_ORTHOLOGUE AFUA_4G14350)"/>
    <property type="match status" value="1"/>
</dbReference>
<keyword evidence="2" id="KW-0677">Repeat</keyword>
<dbReference type="Proteomes" id="UP000789405">
    <property type="component" value="Unassembled WGS sequence"/>
</dbReference>
<dbReference type="InterPro" id="IPR056737">
    <property type="entry name" value="Beta-prop_ATRN-MKLN-like"/>
</dbReference>
<evidence type="ECO:0000259" key="4">
    <source>
        <dbReference type="Pfam" id="PF24981"/>
    </source>
</evidence>
<evidence type="ECO:0000256" key="3">
    <source>
        <dbReference type="SAM" id="SignalP"/>
    </source>
</evidence>
<keyword evidence="1" id="KW-0880">Kelch repeat</keyword>
<organism evidence="5 6">
    <name type="scientific">Dentiscutata erythropus</name>
    <dbReference type="NCBI Taxonomy" id="1348616"/>
    <lineage>
        <taxon>Eukaryota</taxon>
        <taxon>Fungi</taxon>
        <taxon>Fungi incertae sedis</taxon>
        <taxon>Mucoromycota</taxon>
        <taxon>Glomeromycotina</taxon>
        <taxon>Glomeromycetes</taxon>
        <taxon>Diversisporales</taxon>
        <taxon>Gigasporaceae</taxon>
        <taxon>Dentiscutata</taxon>
    </lineage>
</organism>
<dbReference type="Gene3D" id="2.120.10.80">
    <property type="entry name" value="Kelch-type beta propeller"/>
    <property type="match status" value="1"/>
</dbReference>
<gene>
    <name evidence="5" type="ORF">DERYTH_LOCUS20091</name>
</gene>
<dbReference type="Pfam" id="PF24981">
    <property type="entry name" value="Beta-prop_ATRN-LZTR1"/>
    <property type="match status" value="1"/>
</dbReference>
<feature type="non-terminal residue" evidence="5">
    <location>
        <position position="252"/>
    </location>
</feature>
<dbReference type="PANTHER" id="PTHR46228">
    <property type="entry name" value="KELCH DOMAIN-CONTAINING PROTEIN"/>
    <property type="match status" value="1"/>
</dbReference>
<feature type="domain" description="Attractin/MKLN-like beta-propeller" evidence="4">
    <location>
        <begin position="14"/>
        <end position="251"/>
    </location>
</feature>
<dbReference type="SUPFAM" id="SSF117281">
    <property type="entry name" value="Kelch motif"/>
    <property type="match status" value="1"/>
</dbReference>
<dbReference type="OrthoDB" id="2364877at2759"/>
<comment type="caution">
    <text evidence="5">The sequence shown here is derived from an EMBL/GenBank/DDBJ whole genome shotgun (WGS) entry which is preliminary data.</text>
</comment>
<proteinExistence type="predicted"/>
<evidence type="ECO:0000256" key="1">
    <source>
        <dbReference type="ARBA" id="ARBA00022441"/>
    </source>
</evidence>
<reference evidence="5" key="1">
    <citation type="submission" date="2021-06" db="EMBL/GenBank/DDBJ databases">
        <authorList>
            <person name="Kallberg Y."/>
            <person name="Tangrot J."/>
            <person name="Rosling A."/>
        </authorList>
    </citation>
    <scope>NUCLEOTIDE SEQUENCE</scope>
    <source>
        <strain evidence="5">MA453B</strain>
    </source>
</reference>